<dbReference type="Gene3D" id="3.10.20.30">
    <property type="match status" value="1"/>
</dbReference>
<gene>
    <name evidence="1" type="ORF">C7Y72_15640</name>
</gene>
<dbReference type="InterPro" id="IPR054834">
    <property type="entry name" value="SAMP1_3"/>
</dbReference>
<dbReference type="PANTHER" id="PTHR38031">
    <property type="entry name" value="SULFUR CARRIER PROTEIN SLR0821-RELATED"/>
    <property type="match status" value="1"/>
</dbReference>
<dbReference type="Pfam" id="PF02597">
    <property type="entry name" value="ThiS"/>
    <property type="match status" value="1"/>
</dbReference>
<dbReference type="InterPro" id="IPR052045">
    <property type="entry name" value="Sulfur_Carrier/Prot_Modifier"/>
</dbReference>
<dbReference type="InterPro" id="IPR003749">
    <property type="entry name" value="ThiS/MoaD-like"/>
</dbReference>
<dbReference type="EMBL" id="PYYB01000002">
    <property type="protein sequence ID" value="PTL56394.1"/>
    <property type="molecule type" value="Genomic_DNA"/>
</dbReference>
<reference evidence="1 2" key="1">
    <citation type="submission" date="2018-03" db="EMBL/GenBank/DDBJ databases">
        <title>Aquarubrobacter algicola gen. nov., sp. nov., a novel actinobacterium isolated from shallow eutrophic lake during the end of cyanobacterial harmful algal blooms.</title>
        <authorList>
            <person name="Chun S.J."/>
        </authorList>
    </citation>
    <scope>NUCLEOTIDE SEQUENCE [LARGE SCALE GENOMIC DNA]</scope>
    <source>
        <strain evidence="1 2">Seoho-28</strain>
    </source>
</reference>
<keyword evidence="2" id="KW-1185">Reference proteome</keyword>
<dbReference type="Proteomes" id="UP000240739">
    <property type="component" value="Unassembled WGS sequence"/>
</dbReference>
<proteinExistence type="predicted"/>
<comment type="caution">
    <text evidence="1">The sequence shown here is derived from an EMBL/GenBank/DDBJ whole genome shotgun (WGS) entry which is preliminary data.</text>
</comment>
<evidence type="ECO:0000313" key="2">
    <source>
        <dbReference type="Proteomes" id="UP000240739"/>
    </source>
</evidence>
<accession>A0A2T4UF36</accession>
<dbReference type="PANTHER" id="PTHR38031:SF1">
    <property type="entry name" value="SULFUR CARRIER PROTEIN CYSO"/>
    <property type="match status" value="1"/>
</dbReference>
<dbReference type="AlphaFoldDB" id="A0A2T4UF36"/>
<organism evidence="1 2">
    <name type="scientific">Paraconexibacter algicola</name>
    <dbReference type="NCBI Taxonomy" id="2133960"/>
    <lineage>
        <taxon>Bacteria</taxon>
        <taxon>Bacillati</taxon>
        <taxon>Actinomycetota</taxon>
        <taxon>Thermoleophilia</taxon>
        <taxon>Solirubrobacterales</taxon>
        <taxon>Paraconexibacteraceae</taxon>
        <taxon>Paraconexibacter</taxon>
    </lineage>
</organism>
<evidence type="ECO:0000313" key="1">
    <source>
        <dbReference type="EMBL" id="PTL56394.1"/>
    </source>
</evidence>
<dbReference type="InterPro" id="IPR016155">
    <property type="entry name" value="Mopterin_synth/thiamin_S_b"/>
</dbReference>
<sequence length="92" mass="9499">MATIRIPPVLRPAVGGEREVVAEGADVGAVLTALTEQHPETKAQIFGADGDLNRYVNVYLNDEDVRVLDGLQTAVGASDSLVILPAMAGGAA</sequence>
<dbReference type="InterPro" id="IPR012675">
    <property type="entry name" value="Beta-grasp_dom_sf"/>
</dbReference>
<name>A0A2T4UF36_9ACTN</name>
<protein>
    <submittedName>
        <fullName evidence="1">Molybdopterin synthase sulfur carrier subunit</fullName>
    </submittedName>
</protein>
<dbReference type="RefSeq" id="WP_107570113.1">
    <property type="nucleotide sequence ID" value="NZ_PYYB01000002.1"/>
</dbReference>
<dbReference type="SUPFAM" id="SSF54285">
    <property type="entry name" value="MoaD/ThiS"/>
    <property type="match status" value="1"/>
</dbReference>
<dbReference type="OrthoDB" id="9156098at2"/>
<dbReference type="NCBIfam" id="NF041918">
    <property type="entry name" value="SAMP1"/>
    <property type="match status" value="1"/>
</dbReference>